<proteinExistence type="predicted"/>
<accession>A0A2M7W4U6</accession>
<keyword evidence="4 6" id="KW-1133">Transmembrane helix</keyword>
<dbReference type="EMBL" id="PFQF01000007">
    <property type="protein sequence ID" value="PJA20904.1"/>
    <property type="molecule type" value="Genomic_DNA"/>
</dbReference>
<evidence type="ECO:0000256" key="4">
    <source>
        <dbReference type="ARBA" id="ARBA00022989"/>
    </source>
</evidence>
<evidence type="ECO:0000313" key="7">
    <source>
        <dbReference type="EMBL" id="PJA20904.1"/>
    </source>
</evidence>
<protein>
    <submittedName>
        <fullName evidence="7">Iron transporter</fullName>
    </submittedName>
</protein>
<keyword evidence="2" id="KW-0813">Transport</keyword>
<feature type="transmembrane region" description="Helical" evidence="6">
    <location>
        <begin position="341"/>
        <end position="360"/>
    </location>
</feature>
<feature type="transmembrane region" description="Helical" evidence="6">
    <location>
        <begin position="195"/>
        <end position="214"/>
    </location>
</feature>
<sequence>MFNGVKKNQKKISDDVKKATKIVGPGVITGFSDDDPSGIGTYSVTGAKYGLGLNWLVPLQIPLMIAIQEICARIGISTGHGLAGNIKKFYSKKILIPVVALLVLTNIFNIGVDISAMSASLKLVIGGNLVFWAILITLVIILLEVFISYRVYANFLKWLTIFLLTYLLTVFYLPQNWLEIGRSLFTFNWRFTSDYIATIVAILGTTISPYLFFWQTSEEVEENIKDKTISEKFINPKRISRMRWDTVLGMMFSQIIALSIVITCATVLNKNGITNIASAQDAASALKPLVGDMAGLFFAIGIVGAGLLGIPVLAGSAAYALSEAFGWKEGLFHKFKEASGFYGIIIFSILCGLGINFIGISPIRGLFYSAVLNGIVAVPLIAIIMKISNSSQIMGNQKNKIWSNLFGWLTFAIMLVAVVAMFIYL</sequence>
<keyword evidence="3 6" id="KW-0812">Transmembrane</keyword>
<dbReference type="InterPro" id="IPR001046">
    <property type="entry name" value="NRAMP_fam"/>
</dbReference>
<keyword evidence="5 6" id="KW-0472">Membrane</keyword>
<evidence type="ECO:0000313" key="8">
    <source>
        <dbReference type="Proteomes" id="UP000230137"/>
    </source>
</evidence>
<dbReference type="GO" id="GO:0005886">
    <property type="term" value="C:plasma membrane"/>
    <property type="evidence" value="ECO:0007669"/>
    <property type="project" value="TreeGrafter"/>
</dbReference>
<evidence type="ECO:0000256" key="6">
    <source>
        <dbReference type="SAM" id="Phobius"/>
    </source>
</evidence>
<feature type="transmembrane region" description="Helical" evidence="6">
    <location>
        <begin position="405"/>
        <end position="424"/>
    </location>
</feature>
<dbReference type="AlphaFoldDB" id="A0A2M7W4U6"/>
<dbReference type="GO" id="GO:0034755">
    <property type="term" value="P:iron ion transmembrane transport"/>
    <property type="evidence" value="ECO:0007669"/>
    <property type="project" value="TreeGrafter"/>
</dbReference>
<name>A0A2M7W4U6_9BACT</name>
<evidence type="ECO:0000256" key="5">
    <source>
        <dbReference type="ARBA" id="ARBA00023136"/>
    </source>
</evidence>
<reference evidence="8" key="1">
    <citation type="submission" date="2017-09" db="EMBL/GenBank/DDBJ databases">
        <title>Depth-based differentiation of microbial function through sediment-hosted aquifers and enrichment of novel symbionts in the deep terrestrial subsurface.</title>
        <authorList>
            <person name="Probst A.J."/>
            <person name="Ladd B."/>
            <person name="Jarett J.K."/>
            <person name="Geller-Mcgrath D.E."/>
            <person name="Sieber C.M.K."/>
            <person name="Emerson J.B."/>
            <person name="Anantharaman K."/>
            <person name="Thomas B.C."/>
            <person name="Malmstrom R."/>
            <person name="Stieglmeier M."/>
            <person name="Klingl A."/>
            <person name="Woyke T."/>
            <person name="Ryan C.M."/>
            <person name="Banfield J.F."/>
        </authorList>
    </citation>
    <scope>NUCLEOTIDE SEQUENCE [LARGE SCALE GENOMIC DNA]</scope>
</reference>
<evidence type="ECO:0000256" key="3">
    <source>
        <dbReference type="ARBA" id="ARBA00022692"/>
    </source>
</evidence>
<comment type="caution">
    <text evidence="7">The sequence shown here is derived from an EMBL/GenBank/DDBJ whole genome shotgun (WGS) entry which is preliminary data.</text>
</comment>
<dbReference type="GO" id="GO:0005384">
    <property type="term" value="F:manganese ion transmembrane transporter activity"/>
    <property type="evidence" value="ECO:0007669"/>
    <property type="project" value="TreeGrafter"/>
</dbReference>
<dbReference type="PANTHER" id="PTHR11706">
    <property type="entry name" value="SOLUTE CARRIER PROTEIN FAMILY 11 MEMBER"/>
    <property type="match status" value="1"/>
</dbReference>
<feature type="transmembrane region" description="Helical" evidence="6">
    <location>
        <begin position="155"/>
        <end position="175"/>
    </location>
</feature>
<feature type="transmembrane region" description="Helical" evidence="6">
    <location>
        <begin position="296"/>
        <end position="321"/>
    </location>
</feature>
<dbReference type="Pfam" id="PF01566">
    <property type="entry name" value="Nramp"/>
    <property type="match status" value="1"/>
</dbReference>
<evidence type="ECO:0000256" key="1">
    <source>
        <dbReference type="ARBA" id="ARBA00004141"/>
    </source>
</evidence>
<feature type="transmembrane region" description="Helical" evidence="6">
    <location>
        <begin position="247"/>
        <end position="268"/>
    </location>
</feature>
<evidence type="ECO:0000256" key="2">
    <source>
        <dbReference type="ARBA" id="ARBA00022448"/>
    </source>
</evidence>
<dbReference type="PANTHER" id="PTHR11706:SF33">
    <property type="entry name" value="NATURAL RESISTANCE-ASSOCIATED MACROPHAGE PROTEIN 2"/>
    <property type="match status" value="1"/>
</dbReference>
<comment type="subcellular location">
    <subcellularLocation>
        <location evidence="1">Membrane</location>
        <topology evidence="1">Multi-pass membrane protein</topology>
    </subcellularLocation>
</comment>
<dbReference type="GO" id="GO:0015086">
    <property type="term" value="F:cadmium ion transmembrane transporter activity"/>
    <property type="evidence" value="ECO:0007669"/>
    <property type="project" value="TreeGrafter"/>
</dbReference>
<gene>
    <name evidence="7" type="ORF">COX60_00410</name>
</gene>
<organism evidence="7 8">
    <name type="scientific">Candidatus Berkelbacteria bacterium CG_4_10_14_0_2_um_filter_35_9_33_12</name>
    <dbReference type="NCBI Taxonomy" id="1974499"/>
    <lineage>
        <taxon>Bacteria</taxon>
        <taxon>Candidatus Berkelbacteria</taxon>
    </lineage>
</organism>
<feature type="transmembrane region" description="Helical" evidence="6">
    <location>
        <begin position="124"/>
        <end position="143"/>
    </location>
</feature>
<dbReference type="Proteomes" id="UP000230137">
    <property type="component" value="Unassembled WGS sequence"/>
</dbReference>
<feature type="transmembrane region" description="Helical" evidence="6">
    <location>
        <begin position="94"/>
        <end position="112"/>
    </location>
</feature>
<feature type="transmembrane region" description="Helical" evidence="6">
    <location>
        <begin position="366"/>
        <end position="385"/>
    </location>
</feature>